<proteinExistence type="predicted"/>
<dbReference type="AlphaFoldDB" id="A0A1W1VCC4"/>
<keyword evidence="2" id="KW-1185">Reference proteome</keyword>
<dbReference type="STRING" id="656914.SAMN00017405_1413"/>
<dbReference type="EMBL" id="FWWT01000017">
    <property type="protein sequence ID" value="SMB91059.1"/>
    <property type="molecule type" value="Genomic_DNA"/>
</dbReference>
<organism evidence="1 2">
    <name type="scientific">Desulfonispora thiosulfatigenes DSM 11270</name>
    <dbReference type="NCBI Taxonomy" id="656914"/>
    <lineage>
        <taxon>Bacteria</taxon>
        <taxon>Bacillati</taxon>
        <taxon>Bacillota</taxon>
        <taxon>Clostridia</taxon>
        <taxon>Eubacteriales</taxon>
        <taxon>Peptococcaceae</taxon>
        <taxon>Desulfonispora</taxon>
    </lineage>
</organism>
<evidence type="ECO:0000313" key="2">
    <source>
        <dbReference type="Proteomes" id="UP000192731"/>
    </source>
</evidence>
<reference evidence="1 2" key="1">
    <citation type="submission" date="2017-04" db="EMBL/GenBank/DDBJ databases">
        <authorList>
            <person name="Afonso C.L."/>
            <person name="Miller P.J."/>
            <person name="Scott M.A."/>
            <person name="Spackman E."/>
            <person name="Goraichik I."/>
            <person name="Dimitrov K.M."/>
            <person name="Suarez D.L."/>
            <person name="Swayne D.E."/>
        </authorList>
    </citation>
    <scope>NUCLEOTIDE SEQUENCE [LARGE SCALE GENOMIC DNA]</scope>
    <source>
        <strain evidence="1 2">DSM 11270</strain>
    </source>
</reference>
<dbReference type="Proteomes" id="UP000192731">
    <property type="component" value="Unassembled WGS sequence"/>
</dbReference>
<gene>
    <name evidence="1" type="ORF">SAMN00017405_1413</name>
</gene>
<dbReference type="RefSeq" id="WP_084053219.1">
    <property type="nucleotide sequence ID" value="NZ_FWWT01000017.1"/>
</dbReference>
<sequence>MPSILSYFRSEETAQKVKNMLQNLGAEETQVDRIKNSFLQNEYEYSHPINPDSLTLTNSVGDTGQEVGIYNNYNDVGHHNVILTVITSDNNHEECVNIIRQYGGMV</sequence>
<name>A0A1W1VCC4_DESTI</name>
<evidence type="ECO:0000313" key="1">
    <source>
        <dbReference type="EMBL" id="SMB91059.1"/>
    </source>
</evidence>
<accession>A0A1W1VCC4</accession>
<protein>
    <submittedName>
        <fullName evidence="1">Uncharacterized protein</fullName>
    </submittedName>
</protein>